<dbReference type="Gene3D" id="3.40.630.30">
    <property type="match status" value="1"/>
</dbReference>
<evidence type="ECO:0000256" key="2">
    <source>
        <dbReference type="ARBA" id="ARBA00023315"/>
    </source>
</evidence>
<dbReference type="PANTHER" id="PTHR43626:SF4">
    <property type="entry name" value="GCN5-RELATED N-ACETYLTRANSFERASE 2, CHLOROPLASTIC"/>
    <property type="match status" value="1"/>
</dbReference>
<sequence>MEAYTIRKARMSDIKVMHRLLMSCAQKSQLLPRSLNSLYGHVRDFYVAEEIATGTPVGCCALTICWEDLAEVRSLALDEAHKGRGVGRAMVQTCLDEASQLGLSRVFALTYVVDFFRRCGFSEVEKDTLPQKVWSDCINCPKFPECDETAMLITLPSR</sequence>
<accession>F3Z3X7</accession>
<dbReference type="NCBIfam" id="NF005840">
    <property type="entry name" value="PRK07757.1"/>
    <property type="match status" value="1"/>
</dbReference>
<dbReference type="GO" id="GO:0005737">
    <property type="term" value="C:cytoplasm"/>
    <property type="evidence" value="ECO:0007669"/>
    <property type="project" value="TreeGrafter"/>
</dbReference>
<evidence type="ECO:0000313" key="4">
    <source>
        <dbReference type="EMBL" id="EGJ50429.1"/>
    </source>
</evidence>
<dbReference type="Proteomes" id="UP000007844">
    <property type="component" value="Chromosome"/>
</dbReference>
<proteinExistence type="predicted"/>
<evidence type="ECO:0000313" key="5">
    <source>
        <dbReference type="Proteomes" id="UP000007844"/>
    </source>
</evidence>
<dbReference type="AlphaFoldDB" id="F3Z3X7"/>
<dbReference type="HOGENOM" id="CLU_119519_0_0_7"/>
<dbReference type="InterPro" id="IPR045039">
    <property type="entry name" value="NSI-like"/>
</dbReference>
<dbReference type="RefSeq" id="WP_014260173.1">
    <property type="nucleotide sequence ID" value="NC_016629.1"/>
</dbReference>
<dbReference type="SUPFAM" id="SSF55729">
    <property type="entry name" value="Acyl-CoA N-acyltransferases (Nat)"/>
    <property type="match status" value="1"/>
</dbReference>
<keyword evidence="5" id="KW-1185">Reference proteome</keyword>
<dbReference type="Pfam" id="PF00583">
    <property type="entry name" value="Acetyltransf_1"/>
    <property type="match status" value="1"/>
</dbReference>
<name>F3Z3X7_DESAF</name>
<evidence type="ECO:0000259" key="3">
    <source>
        <dbReference type="PROSITE" id="PS51186"/>
    </source>
</evidence>
<reference evidence="4 5" key="1">
    <citation type="journal article" date="2011" name="J. Bacteriol.">
        <title>Genome sequence of the mercury-methylating and pleomorphic Desulfovibrio africanus Strain Walvis Bay.</title>
        <authorList>
            <person name="Brown S.D."/>
            <person name="Wall J.D."/>
            <person name="Kucken A.M."/>
            <person name="Gilmour C.C."/>
            <person name="Podar M."/>
            <person name="Brandt C.C."/>
            <person name="Teshima H."/>
            <person name="Detter J.C."/>
            <person name="Han C.S."/>
            <person name="Land M.L."/>
            <person name="Lucas S."/>
            <person name="Han J."/>
            <person name="Pennacchio L."/>
            <person name="Nolan M."/>
            <person name="Pitluck S."/>
            <person name="Woyke T."/>
            <person name="Goodwin L."/>
            <person name="Palumbo A.V."/>
            <person name="Elias D.A."/>
        </authorList>
    </citation>
    <scope>NUCLEOTIDE SEQUENCE [LARGE SCALE GENOMIC DNA]</scope>
    <source>
        <strain evidence="4 5">Walvis Bay</strain>
    </source>
</reference>
<evidence type="ECO:0000256" key="1">
    <source>
        <dbReference type="ARBA" id="ARBA00022679"/>
    </source>
</evidence>
<dbReference type="InterPro" id="IPR000182">
    <property type="entry name" value="GNAT_dom"/>
</dbReference>
<protein>
    <submittedName>
        <fullName evidence="4">GCN5-related N-acetyltransferase</fullName>
    </submittedName>
</protein>
<dbReference type="PROSITE" id="PS51186">
    <property type="entry name" value="GNAT"/>
    <property type="match status" value="1"/>
</dbReference>
<keyword evidence="2" id="KW-0012">Acyltransferase</keyword>
<dbReference type="KEGG" id="daf:Desaf_2100"/>
<organism evidence="4 5">
    <name type="scientific">Desulfocurvibacter africanus subsp. africanus str. Walvis Bay</name>
    <dbReference type="NCBI Taxonomy" id="690850"/>
    <lineage>
        <taxon>Bacteria</taxon>
        <taxon>Pseudomonadati</taxon>
        <taxon>Thermodesulfobacteriota</taxon>
        <taxon>Desulfovibrionia</taxon>
        <taxon>Desulfovibrionales</taxon>
        <taxon>Desulfovibrionaceae</taxon>
        <taxon>Desulfocurvibacter</taxon>
    </lineage>
</organism>
<dbReference type="STRING" id="690850.Desaf_2100"/>
<dbReference type="GO" id="GO:0008080">
    <property type="term" value="F:N-acetyltransferase activity"/>
    <property type="evidence" value="ECO:0007669"/>
    <property type="project" value="InterPro"/>
</dbReference>
<dbReference type="CDD" id="cd04301">
    <property type="entry name" value="NAT_SF"/>
    <property type="match status" value="1"/>
</dbReference>
<dbReference type="PANTHER" id="PTHR43626">
    <property type="entry name" value="ACYL-COA N-ACYLTRANSFERASE"/>
    <property type="match status" value="1"/>
</dbReference>
<dbReference type="EMBL" id="CP003221">
    <property type="protein sequence ID" value="EGJ50429.1"/>
    <property type="molecule type" value="Genomic_DNA"/>
</dbReference>
<dbReference type="InterPro" id="IPR016181">
    <property type="entry name" value="Acyl_CoA_acyltransferase"/>
</dbReference>
<feature type="domain" description="N-acetyltransferase" evidence="3">
    <location>
        <begin position="4"/>
        <end position="156"/>
    </location>
</feature>
<dbReference type="eggNOG" id="COG1246">
    <property type="taxonomic scope" value="Bacteria"/>
</dbReference>
<keyword evidence="1 4" id="KW-0808">Transferase</keyword>
<gene>
    <name evidence="4" type="ORF">Desaf_2100</name>
</gene>